<proteinExistence type="predicted"/>
<evidence type="ECO:0000313" key="1">
    <source>
        <dbReference type="EMBL" id="KMQ89735.1"/>
    </source>
</evidence>
<gene>
    <name evidence="1" type="ORF">RF55_10605</name>
</gene>
<dbReference type="PaxDb" id="67767-A0A0J7NAV2"/>
<comment type="caution">
    <text evidence="1">The sequence shown here is derived from an EMBL/GenBank/DDBJ whole genome shotgun (WGS) entry which is preliminary data.</text>
</comment>
<organism evidence="1 2">
    <name type="scientific">Lasius niger</name>
    <name type="common">Black garden ant</name>
    <dbReference type="NCBI Taxonomy" id="67767"/>
    <lineage>
        <taxon>Eukaryota</taxon>
        <taxon>Metazoa</taxon>
        <taxon>Ecdysozoa</taxon>
        <taxon>Arthropoda</taxon>
        <taxon>Hexapoda</taxon>
        <taxon>Insecta</taxon>
        <taxon>Pterygota</taxon>
        <taxon>Neoptera</taxon>
        <taxon>Endopterygota</taxon>
        <taxon>Hymenoptera</taxon>
        <taxon>Apocrita</taxon>
        <taxon>Aculeata</taxon>
        <taxon>Formicoidea</taxon>
        <taxon>Formicidae</taxon>
        <taxon>Formicinae</taxon>
        <taxon>Lasius</taxon>
        <taxon>Lasius</taxon>
    </lineage>
</organism>
<protein>
    <submittedName>
        <fullName evidence="1">Protein c1orf9-like protein</fullName>
    </submittedName>
</protein>
<sequence>MKILSKEDMKKESFVSIFELSKEFTEKTLQPEMLTTVPSNPTPTLKIVEELPVLGTSVEMKSKTISSISPMNSLDNQQTGDTLVPDMKSAEIIA</sequence>
<dbReference type="STRING" id="67767.A0A0J7NAV2"/>
<keyword evidence="2" id="KW-1185">Reference proteome</keyword>
<reference evidence="1 2" key="1">
    <citation type="submission" date="2015-04" db="EMBL/GenBank/DDBJ databases">
        <title>Lasius niger genome sequencing.</title>
        <authorList>
            <person name="Konorov E.A."/>
            <person name="Nikitin M.A."/>
            <person name="Kirill M.V."/>
            <person name="Chang P."/>
        </authorList>
    </citation>
    <scope>NUCLEOTIDE SEQUENCE [LARGE SCALE GENOMIC DNA]</scope>
    <source>
        <tissue evidence="1">Whole</tissue>
    </source>
</reference>
<dbReference type="Proteomes" id="UP000036403">
    <property type="component" value="Unassembled WGS sequence"/>
</dbReference>
<dbReference type="OrthoDB" id="266334at2759"/>
<accession>A0A0J7NAV2</accession>
<dbReference type="EMBL" id="LBMM01007433">
    <property type="protein sequence ID" value="KMQ89735.1"/>
    <property type="molecule type" value="Genomic_DNA"/>
</dbReference>
<name>A0A0J7NAV2_LASNI</name>
<evidence type="ECO:0000313" key="2">
    <source>
        <dbReference type="Proteomes" id="UP000036403"/>
    </source>
</evidence>
<dbReference type="AlphaFoldDB" id="A0A0J7NAV2"/>